<dbReference type="InterPro" id="IPR051910">
    <property type="entry name" value="ComF/GntX_DNA_util-trans"/>
</dbReference>
<dbReference type="Gene3D" id="3.40.50.2020">
    <property type="match status" value="1"/>
</dbReference>
<keyword evidence="5" id="KW-1185">Reference proteome</keyword>
<proteinExistence type="inferred from homology"/>
<evidence type="ECO:0000256" key="1">
    <source>
        <dbReference type="ARBA" id="ARBA00008007"/>
    </source>
</evidence>
<dbReference type="PANTHER" id="PTHR47505">
    <property type="entry name" value="DNA UTILIZATION PROTEIN YHGH"/>
    <property type="match status" value="1"/>
</dbReference>
<comment type="similarity">
    <text evidence="1">Belongs to the ComF/GntX family.</text>
</comment>
<gene>
    <name evidence="4" type="ORF">ACFFIZ_19685</name>
</gene>
<dbReference type="Proteomes" id="UP001589795">
    <property type="component" value="Unassembled WGS sequence"/>
</dbReference>
<dbReference type="SUPFAM" id="SSF53271">
    <property type="entry name" value="PRTase-like"/>
    <property type="match status" value="1"/>
</dbReference>
<evidence type="ECO:0000259" key="2">
    <source>
        <dbReference type="Pfam" id="PF00156"/>
    </source>
</evidence>
<dbReference type="InterPro" id="IPR044005">
    <property type="entry name" value="DZR_2"/>
</dbReference>
<evidence type="ECO:0000313" key="5">
    <source>
        <dbReference type="Proteomes" id="UP001589795"/>
    </source>
</evidence>
<comment type="caution">
    <text evidence="4">The sequence shown here is derived from an EMBL/GenBank/DDBJ whole genome shotgun (WGS) entry which is preliminary data.</text>
</comment>
<accession>A0ABV6CP04</accession>
<dbReference type="EMBL" id="JBHLWQ010000189">
    <property type="protein sequence ID" value="MFC0202468.1"/>
    <property type="molecule type" value="Genomic_DNA"/>
</dbReference>
<dbReference type="Pfam" id="PF00156">
    <property type="entry name" value="Pribosyltran"/>
    <property type="match status" value="1"/>
</dbReference>
<evidence type="ECO:0000259" key="3">
    <source>
        <dbReference type="Pfam" id="PF18912"/>
    </source>
</evidence>
<dbReference type="InterPro" id="IPR000836">
    <property type="entry name" value="PRTase_dom"/>
</dbReference>
<feature type="domain" description="Double zinc ribbon" evidence="3">
    <location>
        <begin position="16"/>
        <end position="79"/>
    </location>
</feature>
<reference evidence="4 5" key="1">
    <citation type="submission" date="2024-09" db="EMBL/GenBank/DDBJ databases">
        <authorList>
            <person name="Sun Q."/>
            <person name="Mori K."/>
        </authorList>
    </citation>
    <scope>NUCLEOTIDE SEQUENCE [LARGE SCALE GENOMIC DNA]</scope>
    <source>
        <strain evidence="4 5">CCM 7904</strain>
    </source>
</reference>
<dbReference type="RefSeq" id="WP_265507174.1">
    <property type="nucleotide sequence ID" value="NZ_JAOTBE010000025.1"/>
</dbReference>
<protein>
    <submittedName>
        <fullName evidence="4">Double zinc ribbon domain-containing protein</fullName>
    </submittedName>
</protein>
<evidence type="ECO:0000313" key="4">
    <source>
        <dbReference type="EMBL" id="MFC0202468.1"/>
    </source>
</evidence>
<dbReference type="PANTHER" id="PTHR47505:SF1">
    <property type="entry name" value="DNA UTILIZATION PROTEIN YHGH"/>
    <property type="match status" value="1"/>
</dbReference>
<sequence length="253" mass="26905">MGLEHRVLSGAIKAGLRVLYPPQCLSCGAGVGDTGGVHLCAECWPEARFITGACCDCCGVPLPDDGLGQEEVLVCDDCLTAVRPWSRGRAALVYDGTARRLVLALKHGDRLDLAPPMAGWLAQAARSLVQPGMIVAPVPLHLRRLMRRKYNQAAQVSARVARSLGLDHRADLLVRARHTASQDHRDAAERFLNQQDALAVNRRCASLLQGRPVLLVDDVMASGATMTTAAMALLAAGSGPVSVAVLARAVKDH</sequence>
<name>A0ABV6CP04_9RHOB</name>
<organism evidence="4 5">
    <name type="scientific">Paracoccus rhizosphaerae</name>
    <dbReference type="NCBI Taxonomy" id="1133347"/>
    <lineage>
        <taxon>Bacteria</taxon>
        <taxon>Pseudomonadati</taxon>
        <taxon>Pseudomonadota</taxon>
        <taxon>Alphaproteobacteria</taxon>
        <taxon>Rhodobacterales</taxon>
        <taxon>Paracoccaceae</taxon>
        <taxon>Paracoccus</taxon>
    </lineage>
</organism>
<dbReference type="InterPro" id="IPR029057">
    <property type="entry name" value="PRTase-like"/>
</dbReference>
<dbReference type="Pfam" id="PF18912">
    <property type="entry name" value="DZR_2"/>
    <property type="match status" value="1"/>
</dbReference>
<feature type="domain" description="Phosphoribosyltransferase" evidence="2">
    <location>
        <begin position="190"/>
        <end position="248"/>
    </location>
</feature>